<dbReference type="Proteomes" id="UP000566813">
    <property type="component" value="Unassembled WGS sequence"/>
</dbReference>
<keyword evidence="1" id="KW-0812">Transmembrane</keyword>
<accession>A0A7X1FQP5</accession>
<dbReference type="AlphaFoldDB" id="A0A7X1FQP5"/>
<feature type="transmembrane region" description="Helical" evidence="1">
    <location>
        <begin position="265"/>
        <end position="284"/>
    </location>
</feature>
<feature type="transmembrane region" description="Helical" evidence="1">
    <location>
        <begin position="296"/>
        <end position="312"/>
    </location>
</feature>
<dbReference type="RefSeq" id="WP_185663473.1">
    <property type="nucleotide sequence ID" value="NZ_JACLAW010000004.1"/>
</dbReference>
<feature type="transmembrane region" description="Helical" evidence="1">
    <location>
        <begin position="172"/>
        <end position="195"/>
    </location>
</feature>
<gene>
    <name evidence="2" type="ORF">H7F51_06770</name>
</gene>
<evidence type="ECO:0000256" key="1">
    <source>
        <dbReference type="SAM" id="Phobius"/>
    </source>
</evidence>
<organism evidence="2 3">
    <name type="scientific">Novosphingobium flavum</name>
    <dbReference type="NCBI Taxonomy" id="1778672"/>
    <lineage>
        <taxon>Bacteria</taxon>
        <taxon>Pseudomonadati</taxon>
        <taxon>Pseudomonadota</taxon>
        <taxon>Alphaproteobacteria</taxon>
        <taxon>Sphingomonadales</taxon>
        <taxon>Sphingomonadaceae</taxon>
        <taxon>Novosphingobium</taxon>
    </lineage>
</organism>
<protein>
    <recommendedName>
        <fullName evidence="4">DUF2029 domain-containing protein</fullName>
    </recommendedName>
</protein>
<evidence type="ECO:0008006" key="4">
    <source>
        <dbReference type="Google" id="ProtNLM"/>
    </source>
</evidence>
<keyword evidence="3" id="KW-1185">Reference proteome</keyword>
<reference evidence="2 3" key="1">
    <citation type="submission" date="2020-08" db="EMBL/GenBank/DDBJ databases">
        <title>The genome sequence of type strain Novosphingobium flavum NBRC 111647.</title>
        <authorList>
            <person name="Liu Y."/>
        </authorList>
    </citation>
    <scope>NUCLEOTIDE SEQUENCE [LARGE SCALE GENOMIC DNA]</scope>
    <source>
        <strain evidence="2 3">NBRC 111647</strain>
    </source>
</reference>
<evidence type="ECO:0000313" key="2">
    <source>
        <dbReference type="EMBL" id="MBC2665215.1"/>
    </source>
</evidence>
<sequence length="428" mass="45149">MRETTRHRLIPALAGLVAFSVMALLWVGGLQALFYAVETQWGVWPGDYPFSDLAGVLSGIECKGRGIDPYVTNPCDAWGRQFDYPPAWLWLSALPVTTGWLVPAGIALDLAFLASLLLLPPARTAQGARLVAAGVLSSVTLFAVERANNDLAVFILVAIGAALLSRRRPALLGYAAIYLAGLLKYFPLAAMALALREAPGRFLAVAAAALAVTALFAAAHHAELASALGTIPFGSPFRMVYGAANLGGGLVMLGAPVAAGHAVTVIASLAALGLGAALGLRPSASAAISPLTQPERVFALAGAAMVLGPFFTAQNINYRAVHMLLMLPALVALRETGAARRYASLCWVALAVLWMDFFRIKVLTLAYTFTGLAQHLIEAIPGFLLREALWWWLAVHTVALTTALLRDCPVAGWIALRLRPSSLPVAGS</sequence>
<dbReference type="EMBL" id="JACLAW010000004">
    <property type="protein sequence ID" value="MBC2665215.1"/>
    <property type="molecule type" value="Genomic_DNA"/>
</dbReference>
<feature type="transmembrane region" description="Helical" evidence="1">
    <location>
        <begin position="240"/>
        <end position="259"/>
    </location>
</feature>
<feature type="transmembrane region" description="Helical" evidence="1">
    <location>
        <begin position="201"/>
        <end position="219"/>
    </location>
</feature>
<comment type="caution">
    <text evidence="2">The sequence shown here is derived from an EMBL/GenBank/DDBJ whole genome shotgun (WGS) entry which is preliminary data.</text>
</comment>
<proteinExistence type="predicted"/>
<evidence type="ECO:0000313" key="3">
    <source>
        <dbReference type="Proteomes" id="UP000566813"/>
    </source>
</evidence>
<keyword evidence="1" id="KW-0472">Membrane</keyword>
<feature type="transmembrane region" description="Helical" evidence="1">
    <location>
        <begin position="100"/>
        <end position="120"/>
    </location>
</feature>
<feature type="transmembrane region" description="Helical" evidence="1">
    <location>
        <begin position="12"/>
        <end position="37"/>
    </location>
</feature>
<name>A0A7X1FQP5_9SPHN</name>
<keyword evidence="1" id="KW-1133">Transmembrane helix</keyword>